<evidence type="ECO:0000313" key="1">
    <source>
        <dbReference type="EMBL" id="KAH3821845.1"/>
    </source>
</evidence>
<reference evidence="1" key="1">
    <citation type="journal article" date="2019" name="bioRxiv">
        <title>The Genome of the Zebra Mussel, Dreissena polymorpha: A Resource for Invasive Species Research.</title>
        <authorList>
            <person name="McCartney M.A."/>
            <person name="Auch B."/>
            <person name="Kono T."/>
            <person name="Mallez S."/>
            <person name="Zhang Y."/>
            <person name="Obille A."/>
            <person name="Becker A."/>
            <person name="Abrahante J.E."/>
            <person name="Garbe J."/>
            <person name="Badalamenti J.P."/>
            <person name="Herman A."/>
            <person name="Mangelson H."/>
            <person name="Liachko I."/>
            <person name="Sullivan S."/>
            <person name="Sone E.D."/>
            <person name="Koren S."/>
            <person name="Silverstein K.A.T."/>
            <person name="Beckman K.B."/>
            <person name="Gohl D.M."/>
        </authorList>
    </citation>
    <scope>NUCLEOTIDE SEQUENCE</scope>
    <source>
        <strain evidence="1">Duluth1</strain>
        <tissue evidence="1">Whole animal</tissue>
    </source>
</reference>
<proteinExistence type="predicted"/>
<keyword evidence="2" id="KW-1185">Reference proteome</keyword>
<dbReference type="AlphaFoldDB" id="A0A9D4GRN6"/>
<accession>A0A9D4GRN6</accession>
<organism evidence="1 2">
    <name type="scientific">Dreissena polymorpha</name>
    <name type="common">Zebra mussel</name>
    <name type="synonym">Mytilus polymorpha</name>
    <dbReference type="NCBI Taxonomy" id="45954"/>
    <lineage>
        <taxon>Eukaryota</taxon>
        <taxon>Metazoa</taxon>
        <taxon>Spiralia</taxon>
        <taxon>Lophotrochozoa</taxon>
        <taxon>Mollusca</taxon>
        <taxon>Bivalvia</taxon>
        <taxon>Autobranchia</taxon>
        <taxon>Heteroconchia</taxon>
        <taxon>Euheterodonta</taxon>
        <taxon>Imparidentia</taxon>
        <taxon>Neoheterodontei</taxon>
        <taxon>Myida</taxon>
        <taxon>Dreissenoidea</taxon>
        <taxon>Dreissenidae</taxon>
        <taxon>Dreissena</taxon>
    </lineage>
</organism>
<gene>
    <name evidence="1" type="ORF">DPMN_123613</name>
</gene>
<name>A0A9D4GRN6_DREPO</name>
<sequence>MKSCSRLDWTARVIDILGPEYGFVDEYRTRESTLKDLLSHRTGVDSIDVGILAGYPKTVSREQLCKFVHMYFIL</sequence>
<evidence type="ECO:0000313" key="2">
    <source>
        <dbReference type="Proteomes" id="UP000828390"/>
    </source>
</evidence>
<dbReference type="EMBL" id="JAIWYP010000005">
    <property type="protein sequence ID" value="KAH3821845.1"/>
    <property type="molecule type" value="Genomic_DNA"/>
</dbReference>
<reference evidence="1" key="2">
    <citation type="submission" date="2020-11" db="EMBL/GenBank/DDBJ databases">
        <authorList>
            <person name="McCartney M.A."/>
            <person name="Auch B."/>
            <person name="Kono T."/>
            <person name="Mallez S."/>
            <person name="Becker A."/>
            <person name="Gohl D.M."/>
            <person name="Silverstein K.A.T."/>
            <person name="Koren S."/>
            <person name="Bechman K.B."/>
            <person name="Herman A."/>
            <person name="Abrahante J.E."/>
            <person name="Garbe J."/>
        </authorList>
    </citation>
    <scope>NUCLEOTIDE SEQUENCE</scope>
    <source>
        <strain evidence="1">Duluth1</strain>
        <tissue evidence="1">Whole animal</tissue>
    </source>
</reference>
<protein>
    <recommendedName>
        <fullName evidence="3">Beta-lactamase-related domain-containing protein</fullName>
    </recommendedName>
</protein>
<comment type="caution">
    <text evidence="1">The sequence shown here is derived from an EMBL/GenBank/DDBJ whole genome shotgun (WGS) entry which is preliminary data.</text>
</comment>
<dbReference type="Proteomes" id="UP000828390">
    <property type="component" value="Unassembled WGS sequence"/>
</dbReference>
<evidence type="ECO:0008006" key="3">
    <source>
        <dbReference type="Google" id="ProtNLM"/>
    </source>
</evidence>